<evidence type="ECO:0000313" key="2">
    <source>
        <dbReference type="EMBL" id="RLN52415.1"/>
    </source>
</evidence>
<evidence type="ECO:0008006" key="6">
    <source>
        <dbReference type="Google" id="ProtNLM"/>
    </source>
</evidence>
<dbReference type="EMBL" id="MBAD02001622">
    <property type="protein sequence ID" value="RLN52975.1"/>
    <property type="molecule type" value="Genomic_DNA"/>
</dbReference>
<evidence type="ECO:0000256" key="1">
    <source>
        <dbReference type="ARBA" id="ARBA00022448"/>
    </source>
</evidence>
<dbReference type="InterPro" id="IPR027417">
    <property type="entry name" value="P-loop_NTPase"/>
</dbReference>
<organism evidence="2 4">
    <name type="scientific">Phytophthora kernoviae</name>
    <dbReference type="NCBI Taxonomy" id="325452"/>
    <lineage>
        <taxon>Eukaryota</taxon>
        <taxon>Sar</taxon>
        <taxon>Stramenopiles</taxon>
        <taxon>Oomycota</taxon>
        <taxon>Peronosporomycetes</taxon>
        <taxon>Peronosporales</taxon>
        <taxon>Peronosporaceae</taxon>
        <taxon>Phytophthora</taxon>
    </lineage>
</organism>
<dbReference type="PANTHER" id="PTHR19241">
    <property type="entry name" value="ATP-BINDING CASSETTE TRANSPORTER"/>
    <property type="match status" value="1"/>
</dbReference>
<reference evidence="4 5" key="1">
    <citation type="submission" date="2018-07" db="EMBL/GenBank/DDBJ databases">
        <title>Genome sequencing of oomycete isolates from Chile give support for New Zealand origin for Phytophthora kernoviae and make available the first Nothophytophthora sp. genome.</title>
        <authorList>
            <person name="Studholme D.J."/>
            <person name="Sanfuentes E."/>
            <person name="Panda P."/>
            <person name="Hill R."/>
            <person name="Sambles C."/>
            <person name="Grant M."/>
            <person name="Williams N.M."/>
            <person name="Mcdougal R.L."/>
        </authorList>
    </citation>
    <scope>NUCLEOTIDE SEQUENCE [LARGE SCALE GENOMIC DNA]</scope>
    <source>
        <strain evidence="2">Chile6</strain>
        <strain evidence="3">Chile7</strain>
    </source>
</reference>
<dbReference type="Proteomes" id="UP000284657">
    <property type="component" value="Unassembled WGS sequence"/>
</dbReference>
<dbReference type="Proteomes" id="UP000277300">
    <property type="component" value="Unassembled WGS sequence"/>
</dbReference>
<dbReference type="AlphaFoldDB" id="A0A3F2RC49"/>
<evidence type="ECO:0000313" key="4">
    <source>
        <dbReference type="Proteomes" id="UP000277300"/>
    </source>
</evidence>
<accession>A0A3F2RC49</accession>
<dbReference type="SUPFAM" id="SSF52540">
    <property type="entry name" value="P-loop containing nucleoside triphosphate hydrolases"/>
    <property type="match status" value="1"/>
</dbReference>
<gene>
    <name evidence="3" type="ORF">BBJ29_009930</name>
    <name evidence="2" type="ORF">BBP00_00009617</name>
</gene>
<feature type="non-terminal residue" evidence="2">
    <location>
        <position position="177"/>
    </location>
</feature>
<keyword evidence="1" id="KW-0813">Transport</keyword>
<comment type="caution">
    <text evidence="2">The sequence shown here is derived from an EMBL/GenBank/DDBJ whole genome shotgun (WGS) entry which is preliminary data.</text>
</comment>
<dbReference type="Gene3D" id="3.40.50.300">
    <property type="entry name" value="P-loop containing nucleotide triphosphate hydrolases"/>
    <property type="match status" value="1"/>
</dbReference>
<dbReference type="OrthoDB" id="66620at2759"/>
<sequence>MDKDEAKMKLLQPEEAAVDKDVPEVYRSLNFRSLQDPYSQSRDTMASRYSTLRTDNLETMLNGGLERFYKKYDHLSRKINLQLPTPEVRFENLSFSVQVPAEAGSYGTVGSHLSQIFTPWQKVPMMIKHALHPMNGIIKPGSMTLILANPGAGKSTFLKALAGKLQDNSQTEIGGEI</sequence>
<name>A0A3F2RC49_9STRA</name>
<evidence type="ECO:0000313" key="3">
    <source>
        <dbReference type="EMBL" id="RLN52975.1"/>
    </source>
</evidence>
<protein>
    <recommendedName>
        <fullName evidence="6">ABC transporter domain-containing protein</fullName>
    </recommendedName>
</protein>
<dbReference type="EMBL" id="MBDO02000756">
    <property type="protein sequence ID" value="RLN52415.1"/>
    <property type="molecule type" value="Genomic_DNA"/>
</dbReference>
<proteinExistence type="predicted"/>
<evidence type="ECO:0000313" key="5">
    <source>
        <dbReference type="Proteomes" id="UP000284657"/>
    </source>
</evidence>